<accession>A0A1M4TQ12</accession>
<sequence>MNIIKKLPLMAFVLGLGLMISMSSFKEEVKEPAKYDQNASYAFEYNGPDFNQASVELASNWVYVANTDLCNGAKVKPCRIQVSEDYVNNPSTSPALKSIINISAELNTLHGTYYVKGLDDPTGLISNKPN</sequence>
<evidence type="ECO:0000313" key="1">
    <source>
        <dbReference type="EMBL" id="SHE46572.1"/>
    </source>
</evidence>
<protein>
    <submittedName>
        <fullName evidence="1">Uncharacterized protein</fullName>
    </submittedName>
</protein>
<keyword evidence="2" id="KW-1185">Reference proteome</keyword>
<dbReference type="Proteomes" id="UP000184287">
    <property type="component" value="Unassembled WGS sequence"/>
</dbReference>
<dbReference type="EMBL" id="FQUQ01000001">
    <property type="protein sequence ID" value="SHE46572.1"/>
    <property type="molecule type" value="Genomic_DNA"/>
</dbReference>
<organism evidence="1 2">
    <name type="scientific">Pedobacter caeni</name>
    <dbReference type="NCBI Taxonomy" id="288992"/>
    <lineage>
        <taxon>Bacteria</taxon>
        <taxon>Pseudomonadati</taxon>
        <taxon>Bacteroidota</taxon>
        <taxon>Sphingobacteriia</taxon>
        <taxon>Sphingobacteriales</taxon>
        <taxon>Sphingobacteriaceae</taxon>
        <taxon>Pedobacter</taxon>
    </lineage>
</organism>
<dbReference type="AlphaFoldDB" id="A0A1M4TQ12"/>
<gene>
    <name evidence="1" type="ORF">SAMN04488522_101276</name>
</gene>
<reference evidence="2" key="1">
    <citation type="submission" date="2016-11" db="EMBL/GenBank/DDBJ databases">
        <authorList>
            <person name="Varghese N."/>
            <person name="Submissions S."/>
        </authorList>
    </citation>
    <scope>NUCLEOTIDE SEQUENCE [LARGE SCALE GENOMIC DNA]</scope>
    <source>
        <strain evidence="2">DSM 16990</strain>
    </source>
</reference>
<proteinExistence type="predicted"/>
<evidence type="ECO:0000313" key="2">
    <source>
        <dbReference type="Proteomes" id="UP000184287"/>
    </source>
</evidence>
<name>A0A1M4TQ12_9SPHI</name>